<keyword evidence="1" id="KW-0472">Membrane</keyword>
<sequence>MEFITEVALSFPAVVFSVLMPLVLLYWVLVALRLLPLELFEHDSLKGDYLSSSLVALGFAGVPASFALSVLLLLASAFTIAVEVLALRWLDLGFFRVPLGLVVLWGSLAVASPLAAGLCASVRRWFHRHLLGHQRCLLGEQVEVLAEPDADGWTRAVLLDDRDYEVRLHGKPENMPHAGDRRVLVKYVADENSYRSVDETEYREARGHLKRLRLASKQSSQVL</sequence>
<dbReference type="Proteomes" id="UP000319142">
    <property type="component" value="Unassembled WGS sequence"/>
</dbReference>
<organism evidence="2 3">
    <name type="scientific">Marinobacter vinifirmus</name>
    <dbReference type="NCBI Taxonomy" id="355591"/>
    <lineage>
        <taxon>Bacteria</taxon>
        <taxon>Pseudomonadati</taxon>
        <taxon>Pseudomonadota</taxon>
        <taxon>Gammaproteobacteria</taxon>
        <taxon>Pseudomonadales</taxon>
        <taxon>Marinobacteraceae</taxon>
        <taxon>Marinobacter</taxon>
    </lineage>
</organism>
<feature type="transmembrane region" description="Helical" evidence="1">
    <location>
        <begin position="102"/>
        <end position="122"/>
    </location>
</feature>
<evidence type="ECO:0000313" key="3">
    <source>
        <dbReference type="Proteomes" id="UP000319142"/>
    </source>
</evidence>
<dbReference type="AlphaFoldDB" id="A0A558BCN1"/>
<protein>
    <recommendedName>
        <fullName evidence="4">DUF1449 family protein</fullName>
    </recommendedName>
</protein>
<evidence type="ECO:0008006" key="4">
    <source>
        <dbReference type="Google" id="ProtNLM"/>
    </source>
</evidence>
<feature type="transmembrane region" description="Helical" evidence="1">
    <location>
        <begin position="56"/>
        <end position="82"/>
    </location>
</feature>
<keyword evidence="1" id="KW-1133">Transmembrane helix</keyword>
<comment type="caution">
    <text evidence="2">The sequence shown here is derived from an EMBL/GenBank/DDBJ whole genome shotgun (WGS) entry which is preliminary data.</text>
</comment>
<dbReference type="RefSeq" id="WP_273133083.1">
    <property type="nucleotide sequence ID" value="NZ_VMRX01000014.1"/>
</dbReference>
<dbReference type="EMBL" id="VMRX01000014">
    <property type="protein sequence ID" value="TVT34255.1"/>
    <property type="molecule type" value="Genomic_DNA"/>
</dbReference>
<evidence type="ECO:0000256" key="1">
    <source>
        <dbReference type="SAM" id="Phobius"/>
    </source>
</evidence>
<feature type="transmembrane region" description="Helical" evidence="1">
    <location>
        <begin position="12"/>
        <end position="35"/>
    </location>
</feature>
<evidence type="ECO:0000313" key="2">
    <source>
        <dbReference type="EMBL" id="TVT34255.1"/>
    </source>
</evidence>
<name>A0A558BCN1_9GAMM</name>
<keyword evidence="1" id="KW-0812">Transmembrane</keyword>
<gene>
    <name evidence="2" type="ORF">FHK81_06430</name>
</gene>
<reference evidence="2 3" key="1">
    <citation type="submission" date="2019-07" db="EMBL/GenBank/DDBJ databases">
        <title>The pathways for chlorine oxyanion respiration interact through the shared metabolite chlorate.</title>
        <authorList>
            <person name="Barnum T.P."/>
            <person name="Cheng Y."/>
            <person name="Hill K.A."/>
            <person name="Lucas L.N."/>
            <person name="Carlson H.K."/>
            <person name="Coates J.D."/>
        </authorList>
    </citation>
    <scope>NUCLEOTIDE SEQUENCE [LARGE SCALE GENOMIC DNA]</scope>
    <source>
        <strain evidence="2">UCB</strain>
    </source>
</reference>
<proteinExistence type="predicted"/>
<accession>A0A558BCN1</accession>